<keyword evidence="1" id="KW-0378">Hydrolase</keyword>
<reference evidence="3 4" key="1">
    <citation type="submission" date="2016-10" db="EMBL/GenBank/DDBJ databases">
        <authorList>
            <person name="de Groot N.N."/>
        </authorList>
    </citation>
    <scope>NUCLEOTIDE SEQUENCE [LARGE SCALE GENOMIC DNA]</scope>
    <source>
        <strain evidence="3 4">CGMCC 4.2026</strain>
    </source>
</reference>
<dbReference type="AlphaFoldDB" id="A0A1H8I1H7"/>
<dbReference type="EMBL" id="FODD01000007">
    <property type="protein sequence ID" value="SEN62349.1"/>
    <property type="molecule type" value="Genomic_DNA"/>
</dbReference>
<dbReference type="Gene3D" id="2.40.260.10">
    <property type="entry name" value="Sortase"/>
    <property type="match status" value="1"/>
</dbReference>
<evidence type="ECO:0000313" key="3">
    <source>
        <dbReference type="EMBL" id="SEN62349.1"/>
    </source>
</evidence>
<feature type="region of interest" description="Disordered" evidence="2">
    <location>
        <begin position="47"/>
        <end position="90"/>
    </location>
</feature>
<dbReference type="OrthoDB" id="525039at2"/>
<dbReference type="NCBIfam" id="NF033748">
    <property type="entry name" value="class_F_sortase"/>
    <property type="match status" value="1"/>
</dbReference>
<dbReference type="STRING" id="310780.SAMN05216267_1007163"/>
<dbReference type="InterPro" id="IPR042001">
    <property type="entry name" value="Sortase_F"/>
</dbReference>
<dbReference type="RefSeq" id="WP_069462600.1">
    <property type="nucleotide sequence ID" value="NZ_FODD01000007.1"/>
</dbReference>
<evidence type="ECO:0000256" key="1">
    <source>
        <dbReference type="ARBA" id="ARBA00022801"/>
    </source>
</evidence>
<name>A0A1H8I1H7_9ACTN</name>
<accession>A0A1H8I1H7</accession>
<gene>
    <name evidence="3" type="ORF">SAMN05216267_1007163</name>
</gene>
<dbReference type="InterPro" id="IPR023365">
    <property type="entry name" value="Sortase_dom-sf"/>
</dbReference>
<evidence type="ECO:0000313" key="4">
    <source>
        <dbReference type="Proteomes" id="UP000181951"/>
    </source>
</evidence>
<evidence type="ECO:0000256" key="2">
    <source>
        <dbReference type="SAM" id="MobiDB-lite"/>
    </source>
</evidence>
<feature type="region of interest" description="Disordered" evidence="2">
    <location>
        <begin position="1"/>
        <end position="23"/>
    </location>
</feature>
<dbReference type="InterPro" id="IPR005754">
    <property type="entry name" value="Sortase"/>
</dbReference>
<dbReference type="SUPFAM" id="SSF63817">
    <property type="entry name" value="Sortase"/>
    <property type="match status" value="1"/>
</dbReference>
<proteinExistence type="predicted"/>
<protein>
    <submittedName>
        <fullName evidence="3">Sortase family protein</fullName>
    </submittedName>
</protein>
<dbReference type="Pfam" id="PF04203">
    <property type="entry name" value="Sortase"/>
    <property type="match status" value="1"/>
</dbReference>
<dbReference type="Proteomes" id="UP000181951">
    <property type="component" value="Unassembled WGS sequence"/>
</dbReference>
<keyword evidence="4" id="KW-1185">Reference proteome</keyword>
<organism evidence="3 4">
    <name type="scientific">Actinacidiphila rubida</name>
    <dbReference type="NCBI Taxonomy" id="310780"/>
    <lineage>
        <taxon>Bacteria</taxon>
        <taxon>Bacillati</taxon>
        <taxon>Actinomycetota</taxon>
        <taxon>Actinomycetes</taxon>
        <taxon>Kitasatosporales</taxon>
        <taxon>Streptomycetaceae</taxon>
        <taxon>Actinacidiphila</taxon>
    </lineage>
</organism>
<sequence length="235" mass="23745">MAVQHPPTGGPAPDPAPARDSGSRVLRWAAAAALLGTLLVYNSLNPSSSDTANGVPVPPVSTGSAATSAGAPSAPGSTEPGMSPSVPTKLSIPSIGVDAPFVPLTLGSDGTLTPPPMSTPNVVGYYAGGPTPGEKGDAIVAGHVDTKTGPAVFLLLSLVKPGATVSVSRADSSTATFKVDSVQTFSKSSFPDQKVYGDTQDPELRIITCGGTFDRTKQDYQDNVVVFAHLVSSKS</sequence>
<dbReference type="GO" id="GO:0016787">
    <property type="term" value="F:hydrolase activity"/>
    <property type="evidence" value="ECO:0007669"/>
    <property type="project" value="UniProtKB-KW"/>
</dbReference>
<dbReference type="CDD" id="cd05829">
    <property type="entry name" value="Sortase_F"/>
    <property type="match status" value="1"/>
</dbReference>
<feature type="compositionally biased region" description="Low complexity" evidence="2">
    <location>
        <begin position="60"/>
        <end position="81"/>
    </location>
</feature>